<dbReference type="InterPro" id="IPR018376">
    <property type="entry name" value="Enoyl-CoA_hyd/isom_CS"/>
</dbReference>
<dbReference type="Pfam" id="PF00378">
    <property type="entry name" value="ECH_1"/>
    <property type="match status" value="1"/>
</dbReference>
<dbReference type="PROSITE" id="PS00166">
    <property type="entry name" value="ENOYL_COA_HYDRATASE"/>
    <property type="match status" value="1"/>
</dbReference>
<accession>A0A3B0W6D8</accession>
<evidence type="ECO:0000256" key="1">
    <source>
        <dbReference type="ARBA" id="ARBA00005254"/>
    </source>
</evidence>
<keyword evidence="2 3" id="KW-0456">Lyase</keyword>
<dbReference type="CDD" id="cd06558">
    <property type="entry name" value="crotonase-like"/>
    <property type="match status" value="1"/>
</dbReference>
<dbReference type="EC" id="4.2.1.55" evidence="3"/>
<dbReference type="GO" id="GO:0006635">
    <property type="term" value="P:fatty acid beta-oxidation"/>
    <property type="evidence" value="ECO:0007669"/>
    <property type="project" value="TreeGrafter"/>
</dbReference>
<dbReference type="Gene3D" id="1.10.12.10">
    <property type="entry name" value="Lyase 2-enoyl-coa Hydratase, Chain A, domain 2"/>
    <property type="match status" value="1"/>
</dbReference>
<name>A0A3B0W6D8_9ZZZZ</name>
<dbReference type="InterPro" id="IPR014748">
    <property type="entry name" value="Enoyl-CoA_hydra_C"/>
</dbReference>
<dbReference type="AlphaFoldDB" id="A0A3B0W6D8"/>
<dbReference type="PANTHER" id="PTHR11941:SF54">
    <property type="entry name" value="ENOYL-COA HYDRATASE, MITOCHONDRIAL"/>
    <property type="match status" value="1"/>
</dbReference>
<dbReference type="FunFam" id="1.10.12.10:FF:000001">
    <property type="entry name" value="Probable enoyl-CoA hydratase, mitochondrial"/>
    <property type="match status" value="1"/>
</dbReference>
<dbReference type="EMBL" id="UOEW01000222">
    <property type="protein sequence ID" value="VAW39224.1"/>
    <property type="molecule type" value="Genomic_DNA"/>
</dbReference>
<protein>
    <submittedName>
        <fullName evidence="3">3-hydroxybutyryl-CoA dehydratase</fullName>
        <ecNumber evidence="3">4.2.1.55</ecNumber>
    </submittedName>
</protein>
<evidence type="ECO:0000256" key="2">
    <source>
        <dbReference type="ARBA" id="ARBA00023239"/>
    </source>
</evidence>
<dbReference type="Gene3D" id="3.90.226.10">
    <property type="entry name" value="2-enoyl-CoA Hydratase, Chain A, domain 1"/>
    <property type="match status" value="1"/>
</dbReference>
<dbReference type="InterPro" id="IPR001753">
    <property type="entry name" value="Enoyl-CoA_hydra/iso"/>
</dbReference>
<organism evidence="3">
    <name type="scientific">hydrothermal vent metagenome</name>
    <dbReference type="NCBI Taxonomy" id="652676"/>
    <lineage>
        <taxon>unclassified sequences</taxon>
        <taxon>metagenomes</taxon>
        <taxon>ecological metagenomes</taxon>
    </lineage>
</organism>
<dbReference type="InterPro" id="IPR029045">
    <property type="entry name" value="ClpP/crotonase-like_dom_sf"/>
</dbReference>
<proteinExistence type="inferred from homology"/>
<reference evidence="3" key="1">
    <citation type="submission" date="2018-06" db="EMBL/GenBank/DDBJ databases">
        <authorList>
            <person name="Zhirakovskaya E."/>
        </authorList>
    </citation>
    <scope>NUCLEOTIDE SEQUENCE</scope>
</reference>
<comment type="similarity">
    <text evidence="1">Belongs to the enoyl-CoA hydratase/isomerase family.</text>
</comment>
<dbReference type="PANTHER" id="PTHR11941">
    <property type="entry name" value="ENOYL-COA HYDRATASE-RELATED"/>
    <property type="match status" value="1"/>
</dbReference>
<sequence>MSNILLDVKARVLTITINRPEKLNALNQQTLIEIETAINDAQDNTDVAAIIITGSGNKSFIAGADISELAQSNAVTGMEFAKYGQKVMMAIEQSAKPVIAAVNGFALGGGCELAISCHLRVASDNAMFGQPEIKLGVIPGFGGTQRLMRLIGKGRTMEMNLMGNMIDANRAYEIGLVNKVVPVDDLIITVEKMAKQLTFSAPIALTCIIDCINHGAECSLPQGLDYETKAFAVTCATADMQEGTAAFLEKRKANFIGK</sequence>
<evidence type="ECO:0000313" key="3">
    <source>
        <dbReference type="EMBL" id="VAW39224.1"/>
    </source>
</evidence>
<dbReference type="SUPFAM" id="SSF52096">
    <property type="entry name" value="ClpP/crotonase"/>
    <property type="match status" value="1"/>
</dbReference>
<dbReference type="FunFam" id="3.90.226.10:FF:000009">
    <property type="entry name" value="Carnitinyl-CoA dehydratase"/>
    <property type="match status" value="1"/>
</dbReference>
<dbReference type="GO" id="GO:0016836">
    <property type="term" value="F:hydro-lyase activity"/>
    <property type="evidence" value="ECO:0007669"/>
    <property type="project" value="UniProtKB-ARBA"/>
</dbReference>
<gene>
    <name evidence="3" type="ORF">MNBD_GAMMA01-587</name>
</gene>